<dbReference type="Proteomes" id="UP001235303">
    <property type="component" value="Unassembled WGS sequence"/>
</dbReference>
<organism evidence="2 3">
    <name type="scientific">Roseofilum acuticapitatum BLCC-M154</name>
    <dbReference type="NCBI Taxonomy" id="3022444"/>
    <lineage>
        <taxon>Bacteria</taxon>
        <taxon>Bacillati</taxon>
        <taxon>Cyanobacteriota</taxon>
        <taxon>Cyanophyceae</taxon>
        <taxon>Desertifilales</taxon>
        <taxon>Desertifilaceae</taxon>
        <taxon>Roseofilum</taxon>
        <taxon>Roseofilum acuticapitatum</taxon>
    </lineage>
</organism>
<dbReference type="InterPro" id="IPR012296">
    <property type="entry name" value="Nuclease_put_TT1808"/>
</dbReference>
<comment type="caution">
    <text evidence="2">The sequence shown here is derived from an EMBL/GenBank/DDBJ whole genome shotgun (WGS) entry which is preliminary data.</text>
</comment>
<protein>
    <submittedName>
        <fullName evidence="2">Uma2 family endonuclease</fullName>
    </submittedName>
</protein>
<dbReference type="InterPro" id="IPR008538">
    <property type="entry name" value="Uma2"/>
</dbReference>
<dbReference type="PANTHER" id="PTHR34107:SF5">
    <property type="entry name" value="SLL1355 PROTEIN"/>
    <property type="match status" value="1"/>
</dbReference>
<evidence type="ECO:0000259" key="1">
    <source>
        <dbReference type="Pfam" id="PF05685"/>
    </source>
</evidence>
<proteinExistence type="predicted"/>
<dbReference type="GO" id="GO:0004519">
    <property type="term" value="F:endonuclease activity"/>
    <property type="evidence" value="ECO:0007669"/>
    <property type="project" value="UniProtKB-KW"/>
</dbReference>
<dbReference type="CDD" id="cd06260">
    <property type="entry name" value="DUF820-like"/>
    <property type="match status" value="1"/>
</dbReference>
<keyword evidence="3" id="KW-1185">Reference proteome</keyword>
<dbReference type="SUPFAM" id="SSF52980">
    <property type="entry name" value="Restriction endonuclease-like"/>
    <property type="match status" value="1"/>
</dbReference>
<dbReference type="Gene3D" id="3.90.1570.10">
    <property type="entry name" value="tt1808, chain A"/>
    <property type="match status" value="1"/>
</dbReference>
<feature type="domain" description="Putative restriction endonuclease" evidence="1">
    <location>
        <begin position="25"/>
        <end position="182"/>
    </location>
</feature>
<dbReference type="Pfam" id="PF05685">
    <property type="entry name" value="Uma2"/>
    <property type="match status" value="1"/>
</dbReference>
<keyword evidence="2" id="KW-0378">Hydrolase</keyword>
<dbReference type="RefSeq" id="WP_283751796.1">
    <property type="nucleotide sequence ID" value="NZ_JAQOSP010000006.1"/>
</dbReference>
<keyword evidence="2" id="KW-0540">Nuclease</keyword>
<sequence>MVDSYKLWLLSYTRSMVTVQSLTLAEFLQRSNLEASPAWEFFQGQAQLKPMPTVDHSIIQKRLTGAIDRAESSYEAFPELRCTLREQSVVPDITIIRGERVPVENTAISGAPDWMIEILSPDQSTTALISKIQLCLQAGTQLGWLVDSTEKVIMVFFPDERMILCRGEDVLPVLEGIELQLTANQVFSWLLR</sequence>
<keyword evidence="2" id="KW-0255">Endonuclease</keyword>
<evidence type="ECO:0000313" key="3">
    <source>
        <dbReference type="Proteomes" id="UP001235303"/>
    </source>
</evidence>
<dbReference type="EMBL" id="JAQOSP010000006">
    <property type="protein sequence ID" value="MDJ1168029.1"/>
    <property type="molecule type" value="Genomic_DNA"/>
</dbReference>
<reference evidence="2 3" key="1">
    <citation type="submission" date="2023-01" db="EMBL/GenBank/DDBJ databases">
        <title>Novel diversity within Roseofilum (Cyanobacteria; Desertifilaceae) from marine benthic mats with descriptions of four novel species.</title>
        <authorList>
            <person name="Wang Y."/>
            <person name="Berthold D.E."/>
            <person name="Hu J."/>
            <person name="Lefler F.W."/>
            <person name="Laughinghouse H.D. IV."/>
        </authorList>
    </citation>
    <scope>NUCLEOTIDE SEQUENCE [LARGE SCALE GENOMIC DNA]</scope>
    <source>
        <strain evidence="2 3">BLCC-M154</strain>
    </source>
</reference>
<gene>
    <name evidence="2" type="ORF">PMG71_01150</name>
</gene>
<name>A0ABT7AMA6_9CYAN</name>
<evidence type="ECO:0000313" key="2">
    <source>
        <dbReference type="EMBL" id="MDJ1168029.1"/>
    </source>
</evidence>
<dbReference type="PANTHER" id="PTHR34107">
    <property type="entry name" value="SLL0198 PROTEIN-RELATED"/>
    <property type="match status" value="1"/>
</dbReference>
<accession>A0ABT7AMA6</accession>
<dbReference type="InterPro" id="IPR011335">
    <property type="entry name" value="Restrct_endonuc-II-like"/>
</dbReference>